<keyword evidence="3 15" id="KW-0812">Transmembrane</keyword>
<comment type="subcellular location">
    <subcellularLocation>
        <location evidence="1 12">Membrane</location>
        <topology evidence="1 12">Multi-pass membrane protein</topology>
    </subcellularLocation>
</comment>
<dbReference type="InterPro" id="IPR027359">
    <property type="entry name" value="Volt_channel_dom_sf"/>
</dbReference>
<accession>A0A9W7A1Q9</accession>
<dbReference type="GO" id="GO:0005891">
    <property type="term" value="C:voltage-gated calcium channel complex"/>
    <property type="evidence" value="ECO:0007669"/>
    <property type="project" value="InterPro"/>
</dbReference>
<dbReference type="SUPFAM" id="SSF81324">
    <property type="entry name" value="Voltage-gated potassium channels"/>
    <property type="match status" value="4"/>
</dbReference>
<dbReference type="GO" id="GO:0001518">
    <property type="term" value="C:voltage-gated sodium channel complex"/>
    <property type="evidence" value="ECO:0007669"/>
    <property type="project" value="TreeGrafter"/>
</dbReference>
<feature type="compositionally biased region" description="Polar residues" evidence="14">
    <location>
        <begin position="167"/>
        <end position="183"/>
    </location>
</feature>
<feature type="domain" description="Ion transport" evidence="16">
    <location>
        <begin position="1494"/>
        <end position="1721"/>
    </location>
</feature>
<feature type="compositionally biased region" description="Polar residues" evidence="14">
    <location>
        <begin position="262"/>
        <end position="272"/>
    </location>
</feature>
<evidence type="ECO:0000256" key="4">
    <source>
        <dbReference type="ARBA" id="ARBA00022737"/>
    </source>
</evidence>
<feature type="transmembrane region" description="Helical" evidence="15">
    <location>
        <begin position="1622"/>
        <end position="1641"/>
    </location>
</feature>
<evidence type="ECO:0000259" key="16">
    <source>
        <dbReference type="Pfam" id="PF00520"/>
    </source>
</evidence>
<gene>
    <name evidence="17" type="ORF">TL16_g03232</name>
</gene>
<evidence type="ECO:0000256" key="5">
    <source>
        <dbReference type="ARBA" id="ARBA00022882"/>
    </source>
</evidence>
<feature type="transmembrane region" description="Helical" evidence="15">
    <location>
        <begin position="1653"/>
        <end position="1670"/>
    </location>
</feature>
<keyword evidence="11 12" id="KW-0106">Calcium</keyword>
<feature type="compositionally biased region" description="Low complexity" evidence="14">
    <location>
        <begin position="144"/>
        <end position="159"/>
    </location>
</feature>
<feature type="region of interest" description="Disordered" evidence="14">
    <location>
        <begin position="690"/>
        <end position="717"/>
    </location>
</feature>
<feature type="transmembrane region" description="Helical" evidence="15">
    <location>
        <begin position="486"/>
        <end position="514"/>
    </location>
</feature>
<keyword evidence="6 15" id="KW-1133">Transmembrane helix</keyword>
<evidence type="ECO:0000256" key="9">
    <source>
        <dbReference type="ARBA" id="ARBA00023180"/>
    </source>
</evidence>
<dbReference type="EMBL" id="BLQM01000084">
    <property type="protein sequence ID" value="GMH61327.1"/>
    <property type="molecule type" value="Genomic_DNA"/>
</dbReference>
<keyword evidence="12" id="KW-0107">Calcium channel</keyword>
<dbReference type="GO" id="GO:0046872">
    <property type="term" value="F:metal ion binding"/>
    <property type="evidence" value="ECO:0007669"/>
    <property type="project" value="UniProtKB-KW"/>
</dbReference>
<feature type="transmembrane region" description="Helical" evidence="15">
    <location>
        <begin position="915"/>
        <end position="935"/>
    </location>
</feature>
<feature type="transmembrane region" description="Helical" evidence="15">
    <location>
        <begin position="404"/>
        <end position="424"/>
    </location>
</feature>
<feature type="domain" description="Ion transport" evidence="16">
    <location>
        <begin position="788"/>
        <end position="1027"/>
    </location>
</feature>
<feature type="compositionally biased region" description="Basic and acidic residues" evidence="14">
    <location>
        <begin position="51"/>
        <end position="60"/>
    </location>
</feature>
<feature type="domain" description="Ion transport" evidence="16">
    <location>
        <begin position="1139"/>
        <end position="1443"/>
    </location>
</feature>
<feature type="transmembrane region" description="Helical" evidence="15">
    <location>
        <begin position="610"/>
        <end position="635"/>
    </location>
</feature>
<keyword evidence="12" id="KW-0109">Calcium transport</keyword>
<feature type="compositionally biased region" description="Basic residues" evidence="14">
    <location>
        <begin position="2041"/>
        <end position="2059"/>
    </location>
</feature>
<dbReference type="GO" id="GO:0005245">
    <property type="term" value="F:voltage-gated calcium channel activity"/>
    <property type="evidence" value="ECO:0007669"/>
    <property type="project" value="InterPro"/>
</dbReference>
<feature type="compositionally biased region" description="Low complexity" evidence="14">
    <location>
        <begin position="80"/>
        <end position="92"/>
    </location>
</feature>
<feature type="transmembrane region" description="Helical" evidence="15">
    <location>
        <begin position="859"/>
        <end position="880"/>
    </location>
</feature>
<evidence type="ECO:0000256" key="1">
    <source>
        <dbReference type="ARBA" id="ARBA00004141"/>
    </source>
</evidence>
<dbReference type="FunFam" id="1.20.120.350:FF:000009">
    <property type="entry name" value="Voltage-dependent T-type calcium channel subunit alpha"/>
    <property type="match status" value="2"/>
</dbReference>
<feature type="transmembrane region" description="Helical" evidence="15">
    <location>
        <begin position="992"/>
        <end position="1018"/>
    </location>
</feature>
<feature type="region of interest" description="Disordered" evidence="14">
    <location>
        <begin position="262"/>
        <end position="281"/>
    </location>
</feature>
<evidence type="ECO:0000256" key="3">
    <source>
        <dbReference type="ARBA" id="ARBA00022692"/>
    </source>
</evidence>
<keyword evidence="7" id="KW-0406">Ion transport</keyword>
<evidence type="ECO:0000313" key="17">
    <source>
        <dbReference type="EMBL" id="GMH61327.1"/>
    </source>
</evidence>
<evidence type="ECO:0000256" key="2">
    <source>
        <dbReference type="ARBA" id="ARBA00022448"/>
    </source>
</evidence>
<evidence type="ECO:0000256" key="12">
    <source>
        <dbReference type="RuleBase" id="RU003808"/>
    </source>
</evidence>
<dbReference type="InterPro" id="IPR005821">
    <property type="entry name" value="Ion_trans_dom"/>
</dbReference>
<feature type="region of interest" description="Disordered" evidence="14">
    <location>
        <begin position="1"/>
        <end position="235"/>
    </location>
</feature>
<evidence type="ECO:0000256" key="15">
    <source>
        <dbReference type="SAM" id="Phobius"/>
    </source>
</evidence>
<name>A0A9W7A1Q9_9STRA</name>
<feature type="compositionally biased region" description="Acidic residues" evidence="14">
    <location>
        <begin position="1078"/>
        <end position="1098"/>
    </location>
</feature>
<sequence length="2078" mass="232501">MCALLTAQNHGLHILRRGRPPPSTIRPSRSQPRSQTRSQTRSTSRGQYKSRTPEVGRRQLDLSSSSESEDETFSSRKSSKPSQSTPTRSTQKVKPASPSKRETQTPQRTKTSFDSSSDESSTYNSSPTKSVKKKPQHEAQTSNPAAGKTSTPTAAPSTSKKPKMDVYSSSDYNNPESDANSDSSQPKIEEKKKRKKKSSSKPLPSDPPPPKNPPPTTSPHPSSSPTGGNLSSLGYDSAATKLNRSMIKKNNSERTIDAFLNDVTSPTSNSESESYRRAGKEQFRTPKFETVKGYNRNRLEEEKGGVEMKEIDLVETPKSQFMDTGTSSKASLTYKSKLNLRRPYAKTNEIGWRQSHWLRKRCIIASDSIKWEVSVLLLIIGNCITLAMASPLDDPESSKAKTLSAIEMFFSVAFTIELVAKIIAMGYYTDENAYMRDNWNVLDFLIVTLGWLSEISGGGGGLTAMRAMRVLRPLRTIKGIPELKRIIEGMISSIPQLTTVFGLCFGCYLLFGILGMQLFSGKMSQRCQDDATNEWDMESGRYCSMSADNGRQCPIGSTCGDSGISLNSDITNFDDVFRAFLTVFQSCTLEGWVDAMYCLMDTMPSVVPGLYFVTLIWVGSLFLLNLVTVVVYIAYSQSADKIAELSDGPGDKDELVQELEVITDKGLASIELNVATLAKQAVDDLTSLRKRNTPHDAGDHSPTPSNSSFVVDPEHEHEHEHEHHAVQLSKIASVLNAALHQLQTIPNVVIHAGGGGGLDTTHRKKTDDDIPKYEKSPGRFICYTLVVNPWFTTFMNFLIVSNTVCLASEHYGMSQEHIDFLATANVWFTVIFTFEIYAKLKGLGVEKFRQDSFNTFDSAIVFVSLIELMIGGEGGGGISALRSFRIMRLFKLLRSWVTLRRILKNMAMTMSSSSAFIGLLCLMIFVFSLVGMTMYGGTFENECEEDSNGETVCYAPRANYDSMFTSAVVSFQIMTMENWNEVLYISVENNGYVAALFPIINLLVGGFLMMNIFLAILIDNYALAVQQEIEKKKAHERREKERNRIKSILANVNPASDPSSSAETDALLYADSDTSSLYDDEAANSSSDEEEIEELDEDEDAEKLFKDPALHPAYAYNSLCILRSGGKIRHMMFKLVLWPVFDKFILTLIIMNCITLALDEPGPDGDGPQGTLGEALTILGSIFTYAFIVEFTLKILAFGLLLHPGSYMRNSWNLLDGLIVITSIIELASASGGGGEEGGESSMGAIRALRALRALRPLRLISRLEGLQIVINTMLRAFKPCASVAAVAMVFYTVFSIVGVNFFGGKFYACNDHTRTCLPTAPGMDSILCPDVDACTGTYTDDAGDTVDRVWANPTYEDTGTEYSFDNFFSAMTVLFEVASLEMWPSVMYSANDVTEVGYAPKRNNAEGNSLFFVLFISVMTFFIMELFVTVIIDNFNEIKAERDGSAYMTDKQIEWVRTQKQLASRKPKKFIAPPPESANARYKLFFTVTSDRFEMMIMGFIMANIGFMMTEHKGQVAEWDLVLVIMNYLFAFVFTLEMILKLFAMGRAAYFSNGWNRFDFTIVMLTIISMILDWCSVELPFDPTLLRVGRIARIFRLVKSSESLKAITQTIFLSIPSMANVGMVLMLIFFIFAVAGMNIFGGIPKTDFIHTWCNFDTFIISIVTLFRCATGESWNGLMHDTMVDSGLAIGYFIFFQLVASYVLLNLFVAIILDQMSDQMEAVKEQAQQLKQFSDAWKAIKLNSVGGDVLALALNSSSLVSRSGGEGKVEEIEVEEEEVETKRRPPKRGISRGSIFERFPSMATPSEKKQQRWAQKEKNVSYLPAYYLKKLVRRLPAPLGLAEVVDEEDLYEDFFVNGRKMRRPNGLCDTLVDGNIRINTEASEGKLLKFIRECDIPLVDGDWVKYKDVLHSIFFRQTRMAAEIDRDEDDYDSDNEDGPEWFHLQQFQRNLAPEQDPSKMYRSEISMDESGRATVAGDVEIVDDSLQLNQHTADEWFGAVVLQAWFRGSRGRIRFEKEKDAMIRRRSFQNNKAITEAMKEVKKKKKKEKKEKKEKKSKKEGREGGTRGRKYNLKSADV</sequence>
<feature type="region of interest" description="Disordered" evidence="14">
    <location>
        <begin position="1077"/>
        <end position="1098"/>
    </location>
</feature>
<evidence type="ECO:0000256" key="8">
    <source>
        <dbReference type="ARBA" id="ARBA00023136"/>
    </source>
</evidence>
<evidence type="ECO:0000256" key="10">
    <source>
        <dbReference type="ARBA" id="ARBA00023303"/>
    </source>
</evidence>
<feature type="region of interest" description="Disordered" evidence="14">
    <location>
        <begin position="2029"/>
        <end position="2078"/>
    </location>
</feature>
<feature type="transmembrane region" description="Helical" evidence="15">
    <location>
        <begin position="1281"/>
        <end position="1303"/>
    </location>
</feature>
<keyword evidence="10" id="KW-0407">Ion channel</keyword>
<feature type="coiled-coil region" evidence="13">
    <location>
        <begin position="1024"/>
        <end position="1051"/>
    </location>
</feature>
<evidence type="ECO:0000256" key="13">
    <source>
        <dbReference type="SAM" id="Coils"/>
    </source>
</evidence>
<feature type="compositionally biased region" description="Low complexity" evidence="14">
    <location>
        <begin position="25"/>
        <end position="47"/>
    </location>
</feature>
<evidence type="ECO:0000313" key="18">
    <source>
        <dbReference type="Proteomes" id="UP001162640"/>
    </source>
</evidence>
<evidence type="ECO:0000256" key="11">
    <source>
        <dbReference type="PIRSR" id="PIRSR602077-1"/>
    </source>
</evidence>
<dbReference type="PANTHER" id="PTHR10037">
    <property type="entry name" value="VOLTAGE-GATED CATION CHANNEL CALCIUM AND SODIUM"/>
    <property type="match status" value="1"/>
</dbReference>
<dbReference type="Gene3D" id="1.10.287.70">
    <property type="match status" value="4"/>
</dbReference>
<feature type="binding site" evidence="11">
    <location>
        <position position="590"/>
    </location>
    <ligand>
        <name>Ca(2+)</name>
        <dbReference type="ChEBI" id="CHEBI:29108"/>
    </ligand>
</feature>
<keyword evidence="4" id="KW-0677">Repeat</keyword>
<keyword evidence="8 15" id="KW-0472">Membrane</keyword>
<feature type="transmembrane region" description="Helical" evidence="15">
    <location>
        <begin position="1556"/>
        <end position="1573"/>
    </location>
</feature>
<keyword evidence="11" id="KW-0479">Metal-binding</keyword>
<dbReference type="InterPro" id="IPR002077">
    <property type="entry name" value="VDCCAlpha1"/>
</dbReference>
<feature type="transmembrane region" description="Helical" evidence="15">
    <location>
        <begin position="1411"/>
        <end position="1433"/>
    </location>
</feature>
<keyword evidence="2" id="KW-0813">Transport</keyword>
<dbReference type="PANTHER" id="PTHR10037:SF62">
    <property type="entry name" value="SODIUM CHANNEL PROTEIN 60E"/>
    <property type="match status" value="1"/>
</dbReference>
<dbReference type="InterPro" id="IPR043203">
    <property type="entry name" value="VGCC_Ca_Na"/>
</dbReference>
<feature type="transmembrane region" description="Helical" evidence="15">
    <location>
        <begin position="371"/>
        <end position="392"/>
    </location>
</feature>
<dbReference type="PROSITE" id="PS50096">
    <property type="entry name" value="IQ"/>
    <property type="match status" value="1"/>
</dbReference>
<reference evidence="18" key="1">
    <citation type="journal article" date="2023" name="Commun. Biol.">
        <title>Genome analysis of Parmales, the sister group of diatoms, reveals the evolutionary specialization of diatoms from phago-mixotrophs to photoautotrophs.</title>
        <authorList>
            <person name="Ban H."/>
            <person name="Sato S."/>
            <person name="Yoshikawa S."/>
            <person name="Yamada K."/>
            <person name="Nakamura Y."/>
            <person name="Ichinomiya M."/>
            <person name="Sato N."/>
            <person name="Blanc-Mathieu R."/>
            <person name="Endo H."/>
            <person name="Kuwata A."/>
            <person name="Ogata H."/>
        </authorList>
    </citation>
    <scope>NUCLEOTIDE SEQUENCE [LARGE SCALE GENOMIC DNA]</scope>
</reference>
<dbReference type="GO" id="GO:0005248">
    <property type="term" value="F:voltage-gated sodium channel activity"/>
    <property type="evidence" value="ECO:0007669"/>
    <property type="project" value="TreeGrafter"/>
</dbReference>
<dbReference type="Gene3D" id="1.20.120.350">
    <property type="entry name" value="Voltage-gated potassium channels. Chain C"/>
    <property type="match status" value="4"/>
</dbReference>
<feature type="transmembrane region" description="Helical" evidence="15">
    <location>
        <begin position="1135"/>
        <end position="1158"/>
    </location>
</feature>
<feature type="transmembrane region" description="Helical" evidence="15">
    <location>
        <begin position="1522"/>
        <end position="1544"/>
    </location>
</feature>
<feature type="transmembrane region" description="Helical" evidence="15">
    <location>
        <begin position="1178"/>
        <end position="1202"/>
    </location>
</feature>
<organism evidence="17 18">
    <name type="scientific">Triparma laevis f. inornata</name>
    <dbReference type="NCBI Taxonomy" id="1714386"/>
    <lineage>
        <taxon>Eukaryota</taxon>
        <taxon>Sar</taxon>
        <taxon>Stramenopiles</taxon>
        <taxon>Ochrophyta</taxon>
        <taxon>Bolidophyceae</taxon>
        <taxon>Parmales</taxon>
        <taxon>Triparmaceae</taxon>
        <taxon>Triparma</taxon>
    </lineage>
</organism>
<feature type="transmembrane region" description="Helical" evidence="15">
    <location>
        <begin position="780"/>
        <end position="800"/>
    </location>
</feature>
<dbReference type="Proteomes" id="UP001162640">
    <property type="component" value="Unassembled WGS sequence"/>
</dbReference>
<feature type="binding site" evidence="11">
    <location>
        <position position="977"/>
    </location>
    <ligand>
        <name>Ca(2+)</name>
        <dbReference type="ChEBI" id="CHEBI:29108"/>
    </ligand>
</feature>
<feature type="compositionally biased region" description="Low complexity" evidence="14">
    <location>
        <begin position="109"/>
        <end position="128"/>
    </location>
</feature>
<feature type="transmembrane region" description="Helical" evidence="15">
    <location>
        <begin position="1494"/>
        <end position="1510"/>
    </location>
</feature>
<feature type="transmembrane region" description="Helical" evidence="15">
    <location>
        <begin position="1690"/>
        <end position="1713"/>
    </location>
</feature>
<keyword evidence="5 12" id="KW-0851">Voltage-gated channel</keyword>
<dbReference type="Pfam" id="PF00520">
    <property type="entry name" value="Ion_trans"/>
    <property type="match status" value="4"/>
</dbReference>
<feature type="domain" description="Ion transport" evidence="16">
    <location>
        <begin position="371"/>
        <end position="637"/>
    </location>
</feature>
<evidence type="ECO:0000256" key="14">
    <source>
        <dbReference type="SAM" id="MobiDB-lite"/>
    </source>
</evidence>
<feature type="compositionally biased region" description="Pro residues" evidence="14">
    <location>
        <begin position="204"/>
        <end position="218"/>
    </location>
</feature>
<keyword evidence="9" id="KW-0325">Glycoprotein</keyword>
<protein>
    <recommendedName>
        <fullName evidence="16">Ion transport domain-containing protein</fullName>
    </recommendedName>
</protein>
<comment type="caution">
    <text evidence="17">The sequence shown here is derived from an EMBL/GenBank/DDBJ whole genome shotgun (WGS) entry which is preliminary data.</text>
</comment>
<evidence type="ECO:0000256" key="7">
    <source>
        <dbReference type="ARBA" id="ARBA00023065"/>
    </source>
</evidence>
<evidence type="ECO:0000256" key="6">
    <source>
        <dbReference type="ARBA" id="ARBA00022989"/>
    </source>
</evidence>
<keyword evidence="13" id="KW-0175">Coiled coil</keyword>
<proteinExistence type="inferred from homology"/>
<feature type="binding site" evidence="11">
    <location>
        <position position="1382"/>
    </location>
    <ligand>
        <name>Ca(2+)</name>
        <dbReference type="ChEBI" id="CHEBI:29108"/>
    </ligand>
</feature>
<comment type="similarity">
    <text evidence="12">Belongs to the calcium channel alpha-1 subunit (TC 1.A.1.11) family.</text>
</comment>
<dbReference type="PRINTS" id="PR00167">
    <property type="entry name" value="CACHANNEL"/>
</dbReference>